<dbReference type="GO" id="GO:0005737">
    <property type="term" value="C:cytoplasm"/>
    <property type="evidence" value="ECO:0007669"/>
    <property type="project" value="InterPro"/>
</dbReference>
<dbReference type="GO" id="GO:0000287">
    <property type="term" value="F:magnesium ion binding"/>
    <property type="evidence" value="ECO:0007669"/>
    <property type="project" value="InterPro"/>
</dbReference>
<dbReference type="AlphaFoldDB" id="A0A0A7KGP0"/>
<dbReference type="KEGG" id="dsw:QR90_09440"/>
<evidence type="ECO:0000256" key="5">
    <source>
        <dbReference type="ARBA" id="ARBA00022842"/>
    </source>
</evidence>
<evidence type="ECO:0000256" key="2">
    <source>
        <dbReference type="ARBA" id="ARBA00012146"/>
    </source>
</evidence>
<organism evidence="6 7">
    <name type="scientific">Deinococcus radiopugnans</name>
    <dbReference type="NCBI Taxonomy" id="57497"/>
    <lineage>
        <taxon>Bacteria</taxon>
        <taxon>Thermotogati</taxon>
        <taxon>Deinococcota</taxon>
        <taxon>Deinococci</taxon>
        <taxon>Deinococcales</taxon>
        <taxon>Deinococcaceae</taxon>
        <taxon>Deinococcus</taxon>
    </lineage>
</organism>
<evidence type="ECO:0000313" key="7">
    <source>
        <dbReference type="Proteomes" id="UP000030634"/>
    </source>
</evidence>
<keyword evidence="3" id="KW-0479">Metal-binding</keyword>
<evidence type="ECO:0000313" key="6">
    <source>
        <dbReference type="EMBL" id="AIZ45275.1"/>
    </source>
</evidence>
<dbReference type="STRING" id="1182571.QR90_09440"/>
<sequence>MNAPKYRGVVEWTAGTRERFVWWDGQLGPFRTESHAAPVNYGCLPDTLNPADNAEIDAVWLGPALPVGTVLAAAPLGLLWLLDGDHKVIFAAEAGTADAGSSAKLLAWFPPGRGARLLSADEAEVWLHSLGAGTVDG</sequence>
<evidence type="ECO:0000256" key="1">
    <source>
        <dbReference type="ARBA" id="ARBA00001946"/>
    </source>
</evidence>
<reference evidence="7" key="1">
    <citation type="submission" date="2014-11" db="EMBL/GenBank/DDBJ databases">
        <title>Hymenobacter sp. DG25B genome submission.</title>
        <authorList>
            <person name="Jung H.-Y."/>
            <person name="Kim M.K."/>
            <person name="Srinivasan S."/>
            <person name="Lim S."/>
        </authorList>
    </citation>
    <scope>NUCLEOTIDE SEQUENCE [LARGE SCALE GENOMIC DNA]</scope>
    <source>
        <strain evidence="7">DY59</strain>
    </source>
</reference>
<dbReference type="EC" id="3.6.1.1" evidence="2"/>
<accession>A0A0A7KGP0</accession>
<keyword evidence="5" id="KW-0460">Magnesium</keyword>
<evidence type="ECO:0000256" key="3">
    <source>
        <dbReference type="ARBA" id="ARBA00022723"/>
    </source>
</evidence>
<dbReference type="Gene3D" id="3.90.80.10">
    <property type="entry name" value="Inorganic pyrophosphatase"/>
    <property type="match status" value="1"/>
</dbReference>
<dbReference type="HOGENOM" id="CLU_155302_0_0_0"/>
<keyword evidence="4" id="KW-0378">Hydrolase</keyword>
<proteinExistence type="predicted"/>
<dbReference type="EMBL" id="CP010028">
    <property type="protein sequence ID" value="AIZ45275.1"/>
    <property type="molecule type" value="Genomic_DNA"/>
</dbReference>
<dbReference type="InterPro" id="IPR008162">
    <property type="entry name" value="Pyrophosphatase"/>
</dbReference>
<dbReference type="GO" id="GO:0004427">
    <property type="term" value="F:inorganic diphosphate phosphatase activity"/>
    <property type="evidence" value="ECO:0007669"/>
    <property type="project" value="UniProtKB-EC"/>
</dbReference>
<dbReference type="GO" id="GO:0006796">
    <property type="term" value="P:phosphate-containing compound metabolic process"/>
    <property type="evidence" value="ECO:0007669"/>
    <property type="project" value="InterPro"/>
</dbReference>
<comment type="cofactor">
    <cofactor evidence="1">
        <name>Mg(2+)</name>
        <dbReference type="ChEBI" id="CHEBI:18420"/>
    </cofactor>
</comment>
<dbReference type="Proteomes" id="UP000030634">
    <property type="component" value="Chromosome"/>
</dbReference>
<evidence type="ECO:0000256" key="4">
    <source>
        <dbReference type="ARBA" id="ARBA00022801"/>
    </source>
</evidence>
<dbReference type="InterPro" id="IPR036649">
    <property type="entry name" value="Pyrophosphatase_sf"/>
</dbReference>
<gene>
    <name evidence="6" type="ORF">QR90_09440</name>
</gene>
<dbReference type="SUPFAM" id="SSF50324">
    <property type="entry name" value="Inorganic pyrophosphatase"/>
    <property type="match status" value="1"/>
</dbReference>
<protein>
    <recommendedName>
        <fullName evidence="2">inorganic diphosphatase</fullName>
        <ecNumber evidence="2">3.6.1.1</ecNumber>
    </recommendedName>
</protein>
<dbReference type="Pfam" id="PF00719">
    <property type="entry name" value="Pyrophosphatase"/>
    <property type="match status" value="1"/>
</dbReference>
<name>A0A0A7KGP0_9DEIO</name>